<keyword evidence="2" id="KW-1185">Reference proteome</keyword>
<gene>
    <name evidence="1" type="ORF">Q5P01_026463</name>
</gene>
<comment type="caution">
    <text evidence="1">The sequence shown here is derived from an EMBL/GenBank/DDBJ whole genome shotgun (WGS) entry which is preliminary data.</text>
</comment>
<evidence type="ECO:0000313" key="2">
    <source>
        <dbReference type="Proteomes" id="UP001187415"/>
    </source>
</evidence>
<protein>
    <submittedName>
        <fullName evidence="1">Uncharacterized protein</fullName>
    </submittedName>
</protein>
<evidence type="ECO:0000313" key="1">
    <source>
        <dbReference type="EMBL" id="KAK2815996.1"/>
    </source>
</evidence>
<proteinExistence type="predicted"/>
<accession>A0AA88IK10</accession>
<dbReference type="EMBL" id="JAUPFM010000022">
    <property type="protein sequence ID" value="KAK2815996.1"/>
    <property type="molecule type" value="Genomic_DNA"/>
</dbReference>
<organism evidence="1 2">
    <name type="scientific">Channa striata</name>
    <name type="common">Snakehead murrel</name>
    <name type="synonym">Ophicephalus striatus</name>
    <dbReference type="NCBI Taxonomy" id="64152"/>
    <lineage>
        <taxon>Eukaryota</taxon>
        <taxon>Metazoa</taxon>
        <taxon>Chordata</taxon>
        <taxon>Craniata</taxon>
        <taxon>Vertebrata</taxon>
        <taxon>Euteleostomi</taxon>
        <taxon>Actinopterygii</taxon>
        <taxon>Neopterygii</taxon>
        <taxon>Teleostei</taxon>
        <taxon>Neoteleostei</taxon>
        <taxon>Acanthomorphata</taxon>
        <taxon>Anabantaria</taxon>
        <taxon>Anabantiformes</taxon>
        <taxon>Channoidei</taxon>
        <taxon>Channidae</taxon>
        <taxon>Channa</taxon>
    </lineage>
</organism>
<sequence length="74" mass="8351">MDVSLYLCALGFYTKSTGGLFPGTDIDLLPPPQPECPLRCRKQRVLLAYRSYVHASLNTTHNATYSWTAKYSNH</sequence>
<dbReference type="AlphaFoldDB" id="A0AA88IK10"/>
<name>A0AA88IK10_CHASR</name>
<dbReference type="Proteomes" id="UP001187415">
    <property type="component" value="Unassembled WGS sequence"/>
</dbReference>
<reference evidence="1" key="1">
    <citation type="submission" date="2023-07" db="EMBL/GenBank/DDBJ databases">
        <title>Chromosome-level Genome Assembly of Striped Snakehead (Channa striata).</title>
        <authorList>
            <person name="Liu H."/>
        </authorList>
    </citation>
    <scope>NUCLEOTIDE SEQUENCE</scope>
    <source>
        <strain evidence="1">Gz</strain>
        <tissue evidence="1">Muscle</tissue>
    </source>
</reference>